<dbReference type="PANTHER" id="PTHR46928:SF1">
    <property type="entry name" value="MESENCHYME-SPECIFIC CELL SURFACE GLYCOPROTEIN"/>
    <property type="match status" value="1"/>
</dbReference>
<reference evidence="3" key="1">
    <citation type="journal article" date="2023" name="Comput. Struct. Biotechnol. J.">
        <title>Discovery of a novel marine Bacteroidetes with a rich repertoire of carbohydrate-active enzymes.</title>
        <authorList>
            <person name="Chen B."/>
            <person name="Liu G."/>
            <person name="Chen Q."/>
            <person name="Wang H."/>
            <person name="Liu L."/>
            <person name="Tang K."/>
        </authorList>
    </citation>
    <scope>NUCLEOTIDE SEQUENCE</scope>
    <source>
        <strain evidence="3">TK19036</strain>
    </source>
</reference>
<dbReference type="SUPFAM" id="SSF82153">
    <property type="entry name" value="FAS1 domain"/>
    <property type="match status" value="1"/>
</dbReference>
<dbReference type="InterPro" id="IPR036378">
    <property type="entry name" value="FAS1_dom_sf"/>
</dbReference>
<reference evidence="3" key="2">
    <citation type="journal article" date="2024" name="Antonie Van Leeuwenhoek">
        <title>Roseihalotalea indica gen. nov., sp. nov., a halophilic Bacteroidetes from mesopelagic Southwest Indian Ocean with higher carbohydrate metabolic potential.</title>
        <authorList>
            <person name="Chen B."/>
            <person name="Zhang M."/>
            <person name="Lin D."/>
            <person name="Ye J."/>
            <person name="Tang K."/>
        </authorList>
    </citation>
    <scope>NUCLEOTIDE SEQUENCE</scope>
    <source>
        <strain evidence="3">TK19036</strain>
    </source>
</reference>
<dbReference type="NCBIfam" id="NF038117">
    <property type="entry name" value="choice_anch_I"/>
    <property type="match status" value="1"/>
</dbReference>
<sequence>MNRPILPFLFLCCLLLFQSASFGQDLQLLGTYQTGIFDDGGAEIPSYDPATQRLFITNGSEGRIEVVDLSDPTNPTLLFSFDVAGVLPGADITSVACQEGLVAVTAEDEDGNGNVVFFEADLPANPTEAKAIVPVGSLPDMLIFTPDGTKVLVANEGEPGDDGTDPEGSVSVIQVSDFSVTTVDFTKFNDQREALLAKGVRIFEYAETVAQDLEPEGIAISKDGTQAFISLQENNAFAVLDIASLEVLDIVPAGYKDHLSGQPSLELYEFDEPPLDEEQGILFGGLSGLFFEAEKGNGRYQFITIPDRGPNGNPTDVTDADGNSLTVRPFLIPDYQAQIIRFEVNTNSGKVKILDKLNLTRPDGTPISGLPNIPGIDEIPALPVNEPADYTDADGNYFKALSYDAYGADLEGIVVNPTDGTYWMVDEYRPAIYHFNTDGVLMDRLVPEGTAALIGEAEGTFGSETLPMPYNNRQANRGFEAMALDTDEGILYAFIQTPLSNPDQATGSASTVIRIIGVDPATGEPVAEYAYLLEKPTFRSSTVDKMGDAVYDPATKKIYAIERDSGADPTNKKFIFEIDLKYATNILGTPLSDAMTGMTLESMTAEDLKAEGIMPAYKRKVLNLPSLGYLPSDKPEGLALLPEGKLAVLNDNDFGLEGPDLSTIGLGIISFDKASNALDASDRDDAINITSWPVLGMYMPDGIASFMVDGKTYYATANEGDAREYDFYEEEERIGDKDYPLDPDAFPDADMLKMDEQLGRLTATLENGDVDGDGDYDRIFVYGGRSFSIWDAYGNLVYDSGDDFEQITADALPDYFNSSNDEAEFDSRSDAKGPEPEGVAIGMVNRKLYAFIGLERIGGIMMYDISDPMHPEFAAYVNNRNFEVDQETPEAGDLAPEGLLFIAAEDSPTGSPLLVVANEVSGSTSVYAVEAPPAVTKFVLVDAKSDKDIMEITDGETIVLEDLPSRQLNVRAEVAGHTQSVVFNLNGQQYQAQNAEPYALFGDDNGDYDDDGIIFLPNAFELTATPYTGKTGSGMMGTTLTISFEIIESNTIVDIAARTEDFSILTEAVIKAQLAKALSAPGPFTVFAPTNAAFEALFTTLGISDISQLDQQLLADVLKYHVVPGQVLSTDIADGQMTETLLGAPLTFLVNGMIKVNDATVGPADMMASNGVVHAIDQVLLPASMVTQMVLVDAETDQDIMVLEDGASIALSDLPTTKLNVRADVSGLVNSLVFKLNDRTYQTQNADPFALFSDRDGDYKEGSLPIGTHTLMATPYTSKNATGLPGMSLSISFTVTDGAMAMSASPVPVQQHVRLELKDKQESIHSYVLMDKQGMPLQMKNTVPANSLEVTMGGYQPGIYLIKVVTDRSSYLQRLVKE</sequence>
<evidence type="ECO:0000256" key="1">
    <source>
        <dbReference type="SAM" id="SignalP"/>
    </source>
</evidence>
<dbReference type="PANTHER" id="PTHR46928">
    <property type="entry name" value="MESENCHYME-SPECIFIC CELL SURFACE GLYCOPROTEIN"/>
    <property type="match status" value="1"/>
</dbReference>
<dbReference type="InterPro" id="IPR052956">
    <property type="entry name" value="Mesenchyme-surface_protein"/>
</dbReference>
<feature type="chain" id="PRO_5041306554" evidence="1">
    <location>
        <begin position="24"/>
        <end position="1378"/>
    </location>
</feature>
<dbReference type="SUPFAM" id="SSF50974">
    <property type="entry name" value="Nitrous oxide reductase, N-terminal domain"/>
    <property type="match status" value="1"/>
</dbReference>
<dbReference type="Gene3D" id="2.130.10.10">
    <property type="entry name" value="YVTN repeat-like/Quinoprotein amine dehydrogenase"/>
    <property type="match status" value="1"/>
</dbReference>
<gene>
    <name evidence="3" type="ORF">K4G66_15285</name>
</gene>
<dbReference type="EMBL" id="CP120682">
    <property type="protein sequence ID" value="WKN40056.1"/>
    <property type="molecule type" value="Genomic_DNA"/>
</dbReference>
<feature type="signal peptide" evidence="1">
    <location>
        <begin position="1"/>
        <end position="23"/>
    </location>
</feature>
<keyword evidence="1" id="KW-0732">Signal</keyword>
<dbReference type="InterPro" id="IPR027372">
    <property type="entry name" value="Phytase-like_dom"/>
</dbReference>
<dbReference type="PROSITE" id="PS50213">
    <property type="entry name" value="FAS1"/>
    <property type="match status" value="1"/>
</dbReference>
<dbReference type="Pfam" id="PF13449">
    <property type="entry name" value="Phytase-like"/>
    <property type="match status" value="1"/>
</dbReference>
<dbReference type="SUPFAM" id="SSF82171">
    <property type="entry name" value="DPP6 N-terminal domain-like"/>
    <property type="match status" value="1"/>
</dbReference>
<protein>
    <submittedName>
        <fullName evidence="3">Choice-of-anchor I family protein</fullName>
    </submittedName>
</protein>
<feature type="domain" description="FAS1" evidence="2">
    <location>
        <begin position="1049"/>
        <end position="1180"/>
    </location>
</feature>
<dbReference type="Pfam" id="PF22494">
    <property type="entry name" value="choice_anch_I"/>
    <property type="match status" value="2"/>
</dbReference>
<dbReference type="InterPro" id="IPR055188">
    <property type="entry name" value="Choice_anch_I"/>
</dbReference>
<dbReference type="InterPro" id="IPR015943">
    <property type="entry name" value="WD40/YVTN_repeat-like_dom_sf"/>
</dbReference>
<dbReference type="InterPro" id="IPR000782">
    <property type="entry name" value="FAS1_domain"/>
</dbReference>
<dbReference type="Gene3D" id="2.30.180.10">
    <property type="entry name" value="FAS1 domain"/>
    <property type="match status" value="1"/>
</dbReference>
<dbReference type="Pfam" id="PF02469">
    <property type="entry name" value="Fasciclin"/>
    <property type="match status" value="1"/>
</dbReference>
<evidence type="ECO:0000313" key="3">
    <source>
        <dbReference type="EMBL" id="WKN40056.1"/>
    </source>
</evidence>
<dbReference type="FunFam" id="2.30.180.10:FF:000032">
    <property type="entry name" value="Fasciclin domain-containing protein, putative"/>
    <property type="match status" value="1"/>
</dbReference>
<dbReference type="InterPro" id="IPR011045">
    <property type="entry name" value="N2O_reductase_N"/>
</dbReference>
<dbReference type="SMART" id="SM00554">
    <property type="entry name" value="FAS1"/>
    <property type="match status" value="1"/>
</dbReference>
<evidence type="ECO:0000259" key="2">
    <source>
        <dbReference type="PROSITE" id="PS50213"/>
    </source>
</evidence>
<name>A0AA49PZZ6_9BACT</name>
<accession>A0AA49PZZ6</accession>
<organism evidence="3">
    <name type="scientific">Roseihalotalea indica</name>
    <dbReference type="NCBI Taxonomy" id="2867963"/>
    <lineage>
        <taxon>Bacteria</taxon>
        <taxon>Pseudomonadati</taxon>
        <taxon>Bacteroidota</taxon>
        <taxon>Cytophagia</taxon>
        <taxon>Cytophagales</taxon>
        <taxon>Catalimonadaceae</taxon>
        <taxon>Roseihalotalea</taxon>
    </lineage>
</organism>
<proteinExistence type="predicted"/>